<evidence type="ECO:0008006" key="5">
    <source>
        <dbReference type="Google" id="ProtNLM"/>
    </source>
</evidence>
<evidence type="ECO:0000313" key="4">
    <source>
        <dbReference type="Proteomes" id="UP000192611"/>
    </source>
</evidence>
<dbReference type="Proteomes" id="UP000192611">
    <property type="component" value="Unassembled WGS sequence"/>
</dbReference>
<evidence type="ECO:0000313" key="3">
    <source>
        <dbReference type="EMBL" id="OQX90190.1"/>
    </source>
</evidence>
<protein>
    <recommendedName>
        <fullName evidence="5">Glycosyl transferase family 1 domain-containing protein</fullName>
    </recommendedName>
</protein>
<dbReference type="PANTHER" id="PTHR45947:SF3">
    <property type="entry name" value="SULFOQUINOVOSYL TRANSFERASE SQD2"/>
    <property type="match status" value="1"/>
</dbReference>
<evidence type="ECO:0000259" key="1">
    <source>
        <dbReference type="Pfam" id="PF00534"/>
    </source>
</evidence>
<dbReference type="Gene3D" id="3.40.50.2000">
    <property type="entry name" value="Glycogen Phosphorylase B"/>
    <property type="match status" value="2"/>
</dbReference>
<dbReference type="PANTHER" id="PTHR45947">
    <property type="entry name" value="SULFOQUINOVOSYL TRANSFERASE SQD2"/>
    <property type="match status" value="1"/>
</dbReference>
<comment type="caution">
    <text evidence="3">The sequence shown here is derived from an EMBL/GenBank/DDBJ whole genome shotgun (WGS) entry which is preliminary data.</text>
</comment>
<dbReference type="GO" id="GO:0016757">
    <property type="term" value="F:glycosyltransferase activity"/>
    <property type="evidence" value="ECO:0007669"/>
    <property type="project" value="InterPro"/>
</dbReference>
<dbReference type="EMBL" id="NATQ01000091">
    <property type="protein sequence ID" value="OQX90190.1"/>
    <property type="molecule type" value="Genomic_DNA"/>
</dbReference>
<proteinExistence type="predicted"/>
<gene>
    <name evidence="3" type="ORF">B6D57_04425</name>
</gene>
<evidence type="ECO:0000259" key="2">
    <source>
        <dbReference type="Pfam" id="PF13439"/>
    </source>
</evidence>
<dbReference type="InterPro" id="IPR028098">
    <property type="entry name" value="Glyco_trans_4-like_N"/>
</dbReference>
<feature type="domain" description="Glycosyl transferase family 1" evidence="1">
    <location>
        <begin position="193"/>
        <end position="356"/>
    </location>
</feature>
<dbReference type="SUPFAM" id="SSF53756">
    <property type="entry name" value="UDP-Glycosyltransferase/glycogen phosphorylase"/>
    <property type="match status" value="1"/>
</dbReference>
<dbReference type="Pfam" id="PF00534">
    <property type="entry name" value="Glycos_transf_1"/>
    <property type="match status" value="1"/>
</dbReference>
<sequence>MGERKDRLRVLYIDTTSEVWGGQRSLLELIEILSGEVNPTVAVPEKSRYHQVITEKGIQALTIPVSTRHRHQRGRLSNLISAVRALYRLPRLIADVKPDLIHTNNFLAWLLASVTYPLHRRPIVAHQRDETYHPIFHHLTTRVAHRIIAISPAVAEILPDVALYKTAVIPNPLMVERVENKSKSPHELLATVRKTERPRIGYIGTTSQQKGLHILIDAFIPLVRRHRHANLIVIGDAYQKEDASYLKEQKRKVKEAGVDERVQFLGYQDNPYPLMREMDIIVVPSLSEGQGRVVLEAMALGIPVVASMAGGLKMLYKMGAPCVFFETGDIRALGGKLLAITKDRDKRRKMANDGRNFVLYNFSPEDVFNEILSIYRNTISNQPI</sequence>
<dbReference type="AlphaFoldDB" id="A0A1W9S1M2"/>
<name>A0A1W9S1M2_9BACT</name>
<dbReference type="InterPro" id="IPR001296">
    <property type="entry name" value="Glyco_trans_1"/>
</dbReference>
<dbReference type="Pfam" id="PF13439">
    <property type="entry name" value="Glyco_transf_4"/>
    <property type="match status" value="1"/>
</dbReference>
<feature type="domain" description="Glycosyltransferase subfamily 4-like N-terminal" evidence="2">
    <location>
        <begin position="21"/>
        <end position="173"/>
    </location>
</feature>
<accession>A0A1W9S1M2</accession>
<dbReference type="CDD" id="cd03801">
    <property type="entry name" value="GT4_PimA-like"/>
    <property type="match status" value="1"/>
</dbReference>
<reference evidence="4" key="1">
    <citation type="submission" date="2017-03" db="EMBL/GenBank/DDBJ databases">
        <title>Novel pathways for hydrocarbon cycling and metabolic interdependencies in hydrothermal sediment communities.</title>
        <authorList>
            <person name="Dombrowski N."/>
            <person name="Seitz K."/>
            <person name="Teske A."/>
            <person name="Baker B."/>
        </authorList>
    </citation>
    <scope>NUCLEOTIDE SEQUENCE [LARGE SCALE GENOMIC DNA]</scope>
</reference>
<dbReference type="InterPro" id="IPR050194">
    <property type="entry name" value="Glycosyltransferase_grp1"/>
</dbReference>
<organism evidence="3 4">
    <name type="scientific">Candidatus Coatesbacteria bacterium 4484_99</name>
    <dbReference type="NCBI Taxonomy" id="1970774"/>
    <lineage>
        <taxon>Bacteria</taxon>
        <taxon>Candidatus Coatesiibacteriota</taxon>
    </lineage>
</organism>